<keyword evidence="7 15" id="KW-0548">Nucleotidyltransferase</keyword>
<evidence type="ECO:0000256" key="9">
    <source>
        <dbReference type="ARBA" id="ARBA00022777"/>
    </source>
</evidence>
<evidence type="ECO:0000256" key="11">
    <source>
        <dbReference type="ARBA" id="ARBA00022840"/>
    </source>
</evidence>
<name>L1MG29_9CORY</name>
<evidence type="ECO:0000256" key="6">
    <source>
        <dbReference type="ARBA" id="ARBA00022679"/>
    </source>
</evidence>
<comment type="pathway">
    <text evidence="2 15">Cofactor biosynthesis; FAD biosynthesis; FAD from FMN: step 1/1.</text>
</comment>
<dbReference type="InterPro" id="IPR015864">
    <property type="entry name" value="FAD_synthase"/>
</dbReference>
<comment type="function">
    <text evidence="1">Catalyzes the phosphorylation of riboflavin to FMN followed by the adenylation of FMN to FAD.</text>
</comment>
<dbReference type="PANTHER" id="PTHR22749:SF6">
    <property type="entry name" value="RIBOFLAVIN KINASE"/>
    <property type="match status" value="1"/>
</dbReference>
<dbReference type="PANTHER" id="PTHR22749">
    <property type="entry name" value="RIBOFLAVIN KINASE/FMN ADENYLYLTRANSFERASE"/>
    <property type="match status" value="1"/>
</dbReference>
<protein>
    <recommendedName>
        <fullName evidence="15">Riboflavin biosynthesis protein</fullName>
    </recommendedName>
    <domain>
        <recommendedName>
            <fullName evidence="15">Riboflavin kinase</fullName>
            <ecNumber evidence="15">2.7.1.26</ecNumber>
        </recommendedName>
        <alternativeName>
            <fullName evidence="15">Flavokinase</fullName>
        </alternativeName>
    </domain>
    <domain>
        <recommendedName>
            <fullName evidence="15">FMN adenylyltransferase</fullName>
            <ecNumber evidence="15">2.7.7.2</ecNumber>
        </recommendedName>
        <alternativeName>
            <fullName evidence="15">FAD pyrophosphorylase</fullName>
        </alternativeName>
        <alternativeName>
            <fullName evidence="15">FAD synthase</fullName>
        </alternativeName>
    </domain>
</protein>
<keyword evidence="4 15" id="KW-0285">Flavoprotein</keyword>
<dbReference type="GO" id="GO:0005524">
    <property type="term" value="F:ATP binding"/>
    <property type="evidence" value="ECO:0007669"/>
    <property type="project" value="UniProtKB-UniRule"/>
</dbReference>
<evidence type="ECO:0000256" key="7">
    <source>
        <dbReference type="ARBA" id="ARBA00022695"/>
    </source>
</evidence>
<evidence type="ECO:0000256" key="15">
    <source>
        <dbReference type="PIRNR" id="PIRNR004491"/>
    </source>
</evidence>
<dbReference type="PIRSF" id="PIRSF004491">
    <property type="entry name" value="FAD_Synth"/>
    <property type="match status" value="1"/>
</dbReference>
<proteinExistence type="inferred from homology"/>
<dbReference type="GO" id="GO:0003919">
    <property type="term" value="F:FMN adenylyltransferase activity"/>
    <property type="evidence" value="ECO:0007669"/>
    <property type="project" value="UniProtKB-UniRule"/>
</dbReference>
<evidence type="ECO:0000313" key="17">
    <source>
        <dbReference type="EMBL" id="EKX90202.1"/>
    </source>
</evidence>
<reference evidence="17 18" key="1">
    <citation type="submission" date="2012-05" db="EMBL/GenBank/DDBJ databases">
        <authorList>
            <person name="Weinstock G."/>
            <person name="Sodergren E."/>
            <person name="Lobos E.A."/>
            <person name="Fulton L."/>
            <person name="Fulton R."/>
            <person name="Courtney L."/>
            <person name="Fronick C."/>
            <person name="O'Laughlin M."/>
            <person name="Godfrey J."/>
            <person name="Wilson R.M."/>
            <person name="Miner T."/>
            <person name="Farmer C."/>
            <person name="Delehaunty K."/>
            <person name="Cordes M."/>
            <person name="Minx P."/>
            <person name="Tomlinson C."/>
            <person name="Chen J."/>
            <person name="Wollam A."/>
            <person name="Pepin K.H."/>
            <person name="Bhonagiri V."/>
            <person name="Zhang X."/>
            <person name="Suruliraj S."/>
            <person name="Warren W."/>
            <person name="Mitreva M."/>
            <person name="Mardis E.R."/>
            <person name="Wilson R.K."/>
        </authorList>
    </citation>
    <scope>NUCLEOTIDE SEQUENCE [LARGE SCALE GENOMIC DNA]</scope>
    <source>
        <strain evidence="17 18">F0235</strain>
    </source>
</reference>
<evidence type="ECO:0000256" key="3">
    <source>
        <dbReference type="ARBA" id="ARBA00005201"/>
    </source>
</evidence>
<keyword evidence="12" id="KW-0511">Multifunctional enzyme</keyword>
<dbReference type="eggNOG" id="COG0196">
    <property type="taxonomic scope" value="Bacteria"/>
</dbReference>
<dbReference type="InterPro" id="IPR014729">
    <property type="entry name" value="Rossmann-like_a/b/a_fold"/>
</dbReference>
<dbReference type="GO" id="GO:0009398">
    <property type="term" value="P:FMN biosynthetic process"/>
    <property type="evidence" value="ECO:0007669"/>
    <property type="project" value="UniProtKB-UniRule"/>
</dbReference>
<accession>L1MG29</accession>
<keyword evidence="5 15" id="KW-0288">FMN</keyword>
<dbReference type="NCBIfam" id="NF004160">
    <property type="entry name" value="PRK05627.1-3"/>
    <property type="match status" value="1"/>
</dbReference>
<dbReference type="FunFam" id="3.40.50.620:FF:000021">
    <property type="entry name" value="Riboflavin biosynthesis protein"/>
    <property type="match status" value="1"/>
</dbReference>
<comment type="catalytic activity">
    <reaction evidence="14 15">
        <text>FMN + ATP + H(+) = FAD + diphosphate</text>
        <dbReference type="Rhea" id="RHEA:17237"/>
        <dbReference type="ChEBI" id="CHEBI:15378"/>
        <dbReference type="ChEBI" id="CHEBI:30616"/>
        <dbReference type="ChEBI" id="CHEBI:33019"/>
        <dbReference type="ChEBI" id="CHEBI:57692"/>
        <dbReference type="ChEBI" id="CHEBI:58210"/>
        <dbReference type="EC" id="2.7.7.2"/>
    </reaction>
</comment>
<dbReference type="InterPro" id="IPR002606">
    <property type="entry name" value="Riboflavin_kinase_bac"/>
</dbReference>
<evidence type="ECO:0000259" key="16">
    <source>
        <dbReference type="SMART" id="SM00904"/>
    </source>
</evidence>
<organism evidence="17 18">
    <name type="scientific">Corynebacterium durum F0235</name>
    <dbReference type="NCBI Taxonomy" id="1035195"/>
    <lineage>
        <taxon>Bacteria</taxon>
        <taxon>Bacillati</taxon>
        <taxon>Actinomycetota</taxon>
        <taxon>Actinomycetes</taxon>
        <taxon>Mycobacteriales</taxon>
        <taxon>Corynebacteriaceae</taxon>
        <taxon>Corynebacterium</taxon>
    </lineage>
</organism>
<evidence type="ECO:0000256" key="2">
    <source>
        <dbReference type="ARBA" id="ARBA00004726"/>
    </source>
</evidence>
<dbReference type="Proteomes" id="UP000010445">
    <property type="component" value="Unassembled WGS sequence"/>
</dbReference>
<keyword evidence="10 15" id="KW-0274">FAD</keyword>
<dbReference type="EC" id="2.7.7.2" evidence="15"/>
<dbReference type="Pfam" id="PF01687">
    <property type="entry name" value="Flavokinase"/>
    <property type="match status" value="1"/>
</dbReference>
<dbReference type="FunFam" id="2.40.30.30:FF:000003">
    <property type="entry name" value="Riboflavin biosynthesis protein"/>
    <property type="match status" value="1"/>
</dbReference>
<dbReference type="SMART" id="SM00904">
    <property type="entry name" value="Flavokinase"/>
    <property type="match status" value="1"/>
</dbReference>
<dbReference type="InterPro" id="IPR015865">
    <property type="entry name" value="Riboflavin_kinase_bac/euk"/>
</dbReference>
<evidence type="ECO:0000256" key="5">
    <source>
        <dbReference type="ARBA" id="ARBA00022643"/>
    </source>
</evidence>
<dbReference type="GO" id="GO:0008531">
    <property type="term" value="F:riboflavin kinase activity"/>
    <property type="evidence" value="ECO:0007669"/>
    <property type="project" value="UniProtKB-UniRule"/>
</dbReference>
<comment type="similarity">
    <text evidence="15">Belongs to the ribF family.</text>
</comment>
<dbReference type="GO" id="GO:0006747">
    <property type="term" value="P:FAD biosynthetic process"/>
    <property type="evidence" value="ECO:0007669"/>
    <property type="project" value="UniProtKB-UniRule"/>
</dbReference>
<dbReference type="UniPathway" id="UPA00277">
    <property type="reaction ID" value="UER00407"/>
</dbReference>
<gene>
    <name evidence="17" type="ORF">HMPREF9997_01417</name>
</gene>
<sequence length="320" mass="35124">MEIWHGLEQVPANLDASVVTIGVFDGIHRGHRKLIGAAKDRARELGIPCVLMTFDPHPLAVVAPDHMPPMLGSVAVRADLAEDLGVDYMLAVRFTPELAAQNPEEFFTSVIMQRLHARAVMVGENFTFGHRASGNTDTLRELGEKYGVEVDVVTLLTEDGTTISSSVIRQLLREGDVAHAAWALGRPYRVAGEVVRGAGRGGRELGYPTANLYFPDSVALPADGVYCGWFTVLDDAPINGDMVPGKRYMTAVSIGTNPTFGDERRSVEAFVIDQDADLYGRYCAVEFVEHVRWMEKFDSVDELLTAMSEDVRRTRAILSS</sequence>
<evidence type="ECO:0000256" key="4">
    <source>
        <dbReference type="ARBA" id="ARBA00022630"/>
    </source>
</evidence>
<evidence type="ECO:0000256" key="14">
    <source>
        <dbReference type="ARBA" id="ARBA00049494"/>
    </source>
</evidence>
<keyword evidence="8 15" id="KW-0547">Nucleotide-binding</keyword>
<dbReference type="InterPro" id="IPR023468">
    <property type="entry name" value="Riboflavin_kinase"/>
</dbReference>
<evidence type="ECO:0000256" key="1">
    <source>
        <dbReference type="ARBA" id="ARBA00002121"/>
    </source>
</evidence>
<keyword evidence="6 15" id="KW-0808">Transferase</keyword>
<keyword evidence="18" id="KW-1185">Reference proteome</keyword>
<keyword evidence="11 15" id="KW-0067">ATP-binding</keyword>
<dbReference type="STRING" id="1035195.HMPREF9997_01417"/>
<dbReference type="Gene3D" id="2.40.30.30">
    <property type="entry name" value="Riboflavin kinase-like"/>
    <property type="match status" value="1"/>
</dbReference>
<feature type="domain" description="Riboflavin kinase" evidence="16">
    <location>
        <begin position="183"/>
        <end position="319"/>
    </location>
</feature>
<evidence type="ECO:0000256" key="12">
    <source>
        <dbReference type="ARBA" id="ARBA00023268"/>
    </source>
</evidence>
<dbReference type="RefSeq" id="WP_006063646.1">
    <property type="nucleotide sequence ID" value="NZ_KB290831.1"/>
</dbReference>
<evidence type="ECO:0000313" key="18">
    <source>
        <dbReference type="Proteomes" id="UP000010445"/>
    </source>
</evidence>
<dbReference type="Pfam" id="PF06574">
    <property type="entry name" value="FAD_syn"/>
    <property type="match status" value="1"/>
</dbReference>
<dbReference type="NCBIfam" id="TIGR00083">
    <property type="entry name" value="ribF"/>
    <property type="match status" value="1"/>
</dbReference>
<dbReference type="AlphaFoldDB" id="L1MG29"/>
<dbReference type="PATRIC" id="fig|1035195.3.peg.1273"/>
<dbReference type="UniPathway" id="UPA00276">
    <property type="reaction ID" value="UER00406"/>
</dbReference>
<dbReference type="SUPFAM" id="SSF82114">
    <property type="entry name" value="Riboflavin kinase-like"/>
    <property type="match status" value="1"/>
</dbReference>
<dbReference type="EC" id="2.7.1.26" evidence="15"/>
<evidence type="ECO:0000256" key="10">
    <source>
        <dbReference type="ARBA" id="ARBA00022827"/>
    </source>
</evidence>
<dbReference type="CDD" id="cd02064">
    <property type="entry name" value="FAD_synthetase_N"/>
    <property type="match status" value="1"/>
</dbReference>
<dbReference type="Gene3D" id="3.40.50.620">
    <property type="entry name" value="HUPs"/>
    <property type="match status" value="1"/>
</dbReference>
<dbReference type="EMBL" id="AMEM01000018">
    <property type="protein sequence ID" value="EKX90202.1"/>
    <property type="molecule type" value="Genomic_DNA"/>
</dbReference>
<dbReference type="SUPFAM" id="SSF52374">
    <property type="entry name" value="Nucleotidylyl transferase"/>
    <property type="match status" value="1"/>
</dbReference>
<comment type="caution">
    <text evidence="17">The sequence shown here is derived from an EMBL/GenBank/DDBJ whole genome shotgun (WGS) entry which is preliminary data.</text>
</comment>
<comment type="pathway">
    <text evidence="3 15">Cofactor biosynthesis; FMN biosynthesis; FMN from riboflavin (ATP route): step 1/1.</text>
</comment>
<keyword evidence="9 15" id="KW-0418">Kinase</keyword>
<dbReference type="OrthoDB" id="9803667at2"/>
<dbReference type="GO" id="GO:0009231">
    <property type="term" value="P:riboflavin biosynthetic process"/>
    <property type="evidence" value="ECO:0007669"/>
    <property type="project" value="InterPro"/>
</dbReference>
<evidence type="ECO:0000256" key="8">
    <source>
        <dbReference type="ARBA" id="ARBA00022741"/>
    </source>
</evidence>
<dbReference type="HOGENOM" id="CLU_048437_0_0_11"/>
<evidence type="ECO:0000256" key="13">
    <source>
        <dbReference type="ARBA" id="ARBA00047880"/>
    </source>
</evidence>
<dbReference type="InterPro" id="IPR023465">
    <property type="entry name" value="Riboflavin_kinase_dom_sf"/>
</dbReference>
<comment type="catalytic activity">
    <reaction evidence="13 15">
        <text>riboflavin + ATP = FMN + ADP + H(+)</text>
        <dbReference type="Rhea" id="RHEA:14357"/>
        <dbReference type="ChEBI" id="CHEBI:15378"/>
        <dbReference type="ChEBI" id="CHEBI:30616"/>
        <dbReference type="ChEBI" id="CHEBI:57986"/>
        <dbReference type="ChEBI" id="CHEBI:58210"/>
        <dbReference type="ChEBI" id="CHEBI:456216"/>
        <dbReference type="EC" id="2.7.1.26"/>
    </reaction>
</comment>